<dbReference type="Proteomes" id="UP000865968">
    <property type="component" value="Unassembled WGS sequence"/>
</dbReference>
<comment type="caution">
    <text evidence="1">The sequence shown here is derived from an EMBL/GenBank/DDBJ whole genome shotgun (WGS) entry which is preliminary data.</text>
</comment>
<dbReference type="EMBL" id="DACSWI010000014">
    <property type="protein sequence ID" value="HAT3810734.1"/>
    <property type="molecule type" value="Genomic_DNA"/>
</dbReference>
<proteinExistence type="predicted"/>
<protein>
    <submittedName>
        <fullName evidence="1">Uncharacterized protein</fullName>
    </submittedName>
</protein>
<sequence>MELIFIFFIAVIIICIFSWITTPTRCDVCYTPFKRKYYTVKHDEKTAHLCPNCNRQYEKKSSKQMIDLFFTNNTPLKKTTVKLTGLPVTKFLKNIEQPRGGFIKKKDMIQEQINDNNALYDSENIHPSLIGITVDYLTRYMLFGDKESSFKVSLIGASLVNETNKAKKLLENIDTLDSKTIRASLKLSGYDVIYRAGRSQYKGIDNIEPNEETIENIIIMIKRAIIFFKKENVIDSGMTFEGAYTRNVSSGDADYLTEDTIWDMKVSKTEPNKDHTIQLIIYYLLMKKSIKYKDIQIKKIGIFNPRKNISYTYELKNLNSDILKNIYNMINN</sequence>
<dbReference type="AlphaFoldDB" id="A0AAN5MJT4"/>
<organism evidence="1 2">
    <name type="scientific">Morganella morganii</name>
    <name type="common">Proteus morganii</name>
    <dbReference type="NCBI Taxonomy" id="582"/>
    <lineage>
        <taxon>Bacteria</taxon>
        <taxon>Pseudomonadati</taxon>
        <taxon>Pseudomonadota</taxon>
        <taxon>Gammaproteobacteria</taxon>
        <taxon>Enterobacterales</taxon>
        <taxon>Morganellaceae</taxon>
        <taxon>Morganella</taxon>
    </lineage>
</organism>
<reference evidence="1" key="1">
    <citation type="journal article" date="2018" name="Genome Biol.">
        <title>SKESA: strategic k-mer extension for scrupulous assemblies.</title>
        <authorList>
            <person name="Souvorov A."/>
            <person name="Agarwala R."/>
            <person name="Lipman D.J."/>
        </authorList>
    </citation>
    <scope>NUCLEOTIDE SEQUENCE</scope>
    <source>
        <strain evidence="1">Morganella morganii ARLG-3209</strain>
    </source>
</reference>
<reference evidence="1" key="2">
    <citation type="submission" date="2020-10" db="EMBL/GenBank/DDBJ databases">
        <authorList>
            <consortium name="NCBI Pathogen Detection Project"/>
        </authorList>
    </citation>
    <scope>NUCLEOTIDE SEQUENCE</scope>
    <source>
        <strain evidence="1">Morganella morganii ARLG-3209</strain>
    </source>
</reference>
<gene>
    <name evidence="1" type="ORF">I8608_003636</name>
</gene>
<name>A0AAN5MJT4_MORMO</name>
<accession>A0AAN5MJT4</accession>
<evidence type="ECO:0000313" key="1">
    <source>
        <dbReference type="EMBL" id="HAT3810734.1"/>
    </source>
</evidence>
<evidence type="ECO:0000313" key="2">
    <source>
        <dbReference type="Proteomes" id="UP000865968"/>
    </source>
</evidence>